<accession>A0A644UJ16</accession>
<dbReference type="AlphaFoldDB" id="A0A644UJ16"/>
<sequence length="224" mass="25883">MDYTIGLIDEEDSHLGNIRRILLLNLPAGNTIDFKVYPLEGQSDILPKRVTDEVLYDIVQGNICSLIIDYKIMIHSALVEGTDIYKAIIDVVPKFPVVILTDVPSNCYEKSFVDADKVYWKKEFFKIEEGYSKEKAENIFRNMEHYVKQRAELLAKLEDHQERMTTEGFSLELYKEILNTEKSLDEFSPQGQTQIDKAISIDDFKEIVELLEKADDLLGDKHEK</sequence>
<comment type="caution">
    <text evidence="1">The sequence shown here is derived from an EMBL/GenBank/DDBJ whole genome shotgun (WGS) entry which is preliminary data.</text>
</comment>
<evidence type="ECO:0000313" key="1">
    <source>
        <dbReference type="EMBL" id="MPL78793.1"/>
    </source>
</evidence>
<proteinExistence type="predicted"/>
<gene>
    <name evidence="1" type="ORF">SDC9_24663</name>
</gene>
<name>A0A644UJ16_9ZZZZ</name>
<organism evidence="1">
    <name type="scientific">bioreactor metagenome</name>
    <dbReference type="NCBI Taxonomy" id="1076179"/>
    <lineage>
        <taxon>unclassified sequences</taxon>
        <taxon>metagenomes</taxon>
        <taxon>ecological metagenomes</taxon>
    </lineage>
</organism>
<dbReference type="EMBL" id="VSSQ01000119">
    <property type="protein sequence ID" value="MPL78793.1"/>
    <property type="molecule type" value="Genomic_DNA"/>
</dbReference>
<protein>
    <submittedName>
        <fullName evidence="1">Uncharacterized protein</fullName>
    </submittedName>
</protein>
<reference evidence="1" key="1">
    <citation type="submission" date="2019-08" db="EMBL/GenBank/DDBJ databases">
        <authorList>
            <person name="Kucharzyk K."/>
            <person name="Murdoch R.W."/>
            <person name="Higgins S."/>
            <person name="Loffler F."/>
        </authorList>
    </citation>
    <scope>NUCLEOTIDE SEQUENCE</scope>
</reference>